<proteinExistence type="predicted"/>
<evidence type="ECO:0008006" key="4">
    <source>
        <dbReference type="Google" id="ProtNLM"/>
    </source>
</evidence>
<evidence type="ECO:0000313" key="2">
    <source>
        <dbReference type="EMBL" id="KAK7298401.1"/>
    </source>
</evidence>
<dbReference type="EMBL" id="JAYMYQ010000028">
    <property type="protein sequence ID" value="KAK7298401.1"/>
    <property type="molecule type" value="Genomic_DNA"/>
</dbReference>
<keyword evidence="3" id="KW-1185">Reference proteome</keyword>
<accession>A0AAN9PH95</accession>
<evidence type="ECO:0000256" key="1">
    <source>
        <dbReference type="SAM" id="MobiDB-lite"/>
    </source>
</evidence>
<protein>
    <recommendedName>
        <fullName evidence="4">Cytochrome c biogenesis FC</fullName>
    </recommendedName>
</protein>
<organism evidence="2 3">
    <name type="scientific">Canavalia gladiata</name>
    <name type="common">Sword bean</name>
    <name type="synonym">Dolichos gladiatus</name>
    <dbReference type="NCBI Taxonomy" id="3824"/>
    <lineage>
        <taxon>Eukaryota</taxon>
        <taxon>Viridiplantae</taxon>
        <taxon>Streptophyta</taxon>
        <taxon>Embryophyta</taxon>
        <taxon>Tracheophyta</taxon>
        <taxon>Spermatophyta</taxon>
        <taxon>Magnoliopsida</taxon>
        <taxon>eudicotyledons</taxon>
        <taxon>Gunneridae</taxon>
        <taxon>Pentapetalae</taxon>
        <taxon>rosids</taxon>
        <taxon>fabids</taxon>
        <taxon>Fabales</taxon>
        <taxon>Fabaceae</taxon>
        <taxon>Papilionoideae</taxon>
        <taxon>50 kb inversion clade</taxon>
        <taxon>NPAAA clade</taxon>
        <taxon>indigoferoid/millettioid clade</taxon>
        <taxon>Phaseoleae</taxon>
        <taxon>Canavalia</taxon>
    </lineage>
</organism>
<feature type="region of interest" description="Disordered" evidence="1">
    <location>
        <begin position="204"/>
        <end position="264"/>
    </location>
</feature>
<name>A0AAN9PH95_CANGL</name>
<dbReference type="PANTHER" id="PTHR36010:SF1">
    <property type="entry name" value="CYTOCHROME C BIOGENESIS CCMF C-TERMINAL-LIKE MITOCHONDRIAL PROTEIN-RELATED"/>
    <property type="match status" value="1"/>
</dbReference>
<evidence type="ECO:0000313" key="3">
    <source>
        <dbReference type="Proteomes" id="UP001367508"/>
    </source>
</evidence>
<dbReference type="PANTHER" id="PTHR36010">
    <property type="entry name" value="CYTOCHROME C BIOGENESIS CCMF C-TERMINAL-LIKE MITOCHONDRIAL PROTEIN-RELATED"/>
    <property type="match status" value="1"/>
</dbReference>
<dbReference type="GO" id="GO:0017004">
    <property type="term" value="P:cytochrome complex assembly"/>
    <property type="evidence" value="ECO:0007669"/>
    <property type="project" value="InterPro"/>
</dbReference>
<dbReference type="InterPro" id="IPR044955">
    <property type="entry name" value="CCMFC"/>
</dbReference>
<comment type="caution">
    <text evidence="2">The sequence shown here is derived from an EMBL/GenBank/DDBJ whole genome shotgun (WGS) entry which is preliminary data.</text>
</comment>
<reference evidence="2 3" key="1">
    <citation type="submission" date="2024-01" db="EMBL/GenBank/DDBJ databases">
        <title>The genomes of 5 underutilized Papilionoideae crops provide insights into root nodulation and disease resistanc.</title>
        <authorList>
            <person name="Jiang F."/>
        </authorList>
    </citation>
    <scope>NUCLEOTIDE SEQUENCE [LARGE SCALE GENOMIC DNA]</scope>
    <source>
        <strain evidence="2">LVBAO_FW01</strain>
        <tissue evidence="2">Leaves</tissue>
    </source>
</reference>
<dbReference type="Proteomes" id="UP001367508">
    <property type="component" value="Unassembled WGS sequence"/>
</dbReference>
<feature type="compositionally biased region" description="Basic and acidic residues" evidence="1">
    <location>
        <begin position="244"/>
        <end position="260"/>
    </location>
</feature>
<sequence>MVRLRSTNTKKIQFTQRLPLGSELHMGKERCCFRGLDHLHGPTSHSICGNLMIYKPSLTNDRLMFEHDESLRADLLPINFPASYENGKLENFLHRWMKNRKHNNLWLIMFPEKRYFRETTSTTEVAIHTNPFTDRYASIGTGSSRTGGCLSSFYRYEMQYPLTSLLARLSTGTGRGFLVASFHTALVLSLTFIARRASRGVEIDKKKSGQKLKNASHTDGQQRRPSKADSGSFICKSPPQARDCPMKEKLAGCRGQEGRTPRVNPLQLRNAITH</sequence>
<gene>
    <name evidence="2" type="ORF">VNO77_46860</name>
</gene>
<dbReference type="AlphaFoldDB" id="A0AAN9PH95"/>